<evidence type="ECO:0000313" key="4">
    <source>
        <dbReference type="Proteomes" id="UP000274271"/>
    </source>
</evidence>
<comment type="caution">
    <text evidence="3">The sequence shown here is derived from an EMBL/GenBank/DDBJ whole genome shotgun (WGS) entry which is preliminary data.</text>
</comment>
<feature type="region of interest" description="Disordered" evidence="1">
    <location>
        <begin position="76"/>
        <end position="97"/>
    </location>
</feature>
<dbReference type="EMBL" id="RQJP01000005">
    <property type="protein sequence ID" value="RRB11827.1"/>
    <property type="molecule type" value="Genomic_DNA"/>
</dbReference>
<evidence type="ECO:0000256" key="1">
    <source>
        <dbReference type="SAM" id="MobiDB-lite"/>
    </source>
</evidence>
<name>A0A3P1CF05_9BACT</name>
<protein>
    <recommendedName>
        <fullName evidence="5">Anti-sigma factor</fullName>
    </recommendedName>
</protein>
<sequence length="160" mass="18637">MEIHKYINSGILEAYLLGLASEEEQQEVQQMKALYPEVSSALNQLEGVIETYCLENSVPPPPGTWELIQARIPGQEIKKREQENNDKKEPEPKTNQSDYVEVEVSDSFIRVHKYWRVAFLVVFILSKIFLIAGLYYYFKADSQQQEIERLKTVIQQQTPR</sequence>
<evidence type="ECO:0000256" key="2">
    <source>
        <dbReference type="SAM" id="Phobius"/>
    </source>
</evidence>
<evidence type="ECO:0008006" key="5">
    <source>
        <dbReference type="Google" id="ProtNLM"/>
    </source>
</evidence>
<proteinExistence type="predicted"/>
<gene>
    <name evidence="3" type="ORF">EHT87_25520</name>
</gene>
<keyword evidence="2" id="KW-0812">Transmembrane</keyword>
<organism evidence="3 4">
    <name type="scientific">Larkinella knui</name>
    <dbReference type="NCBI Taxonomy" id="2025310"/>
    <lineage>
        <taxon>Bacteria</taxon>
        <taxon>Pseudomonadati</taxon>
        <taxon>Bacteroidota</taxon>
        <taxon>Cytophagia</taxon>
        <taxon>Cytophagales</taxon>
        <taxon>Spirosomataceae</taxon>
        <taxon>Larkinella</taxon>
    </lineage>
</organism>
<reference evidence="3 4" key="1">
    <citation type="submission" date="2018-11" db="EMBL/GenBank/DDBJ databases">
        <authorList>
            <person name="Zhou Z."/>
            <person name="Wang G."/>
        </authorList>
    </citation>
    <scope>NUCLEOTIDE SEQUENCE [LARGE SCALE GENOMIC DNA]</scope>
    <source>
        <strain evidence="3 4">KCTC42998</strain>
    </source>
</reference>
<dbReference type="Proteomes" id="UP000274271">
    <property type="component" value="Unassembled WGS sequence"/>
</dbReference>
<accession>A0A3P1CF05</accession>
<feature type="compositionally biased region" description="Basic and acidic residues" evidence="1">
    <location>
        <begin position="76"/>
        <end position="92"/>
    </location>
</feature>
<keyword evidence="2" id="KW-1133">Transmembrane helix</keyword>
<keyword evidence="2" id="KW-0472">Membrane</keyword>
<evidence type="ECO:0000313" key="3">
    <source>
        <dbReference type="EMBL" id="RRB11827.1"/>
    </source>
</evidence>
<dbReference type="AlphaFoldDB" id="A0A3P1CF05"/>
<keyword evidence="4" id="KW-1185">Reference proteome</keyword>
<dbReference type="OrthoDB" id="952577at2"/>
<dbReference type="RefSeq" id="WP_124909530.1">
    <property type="nucleotide sequence ID" value="NZ_RQJP01000005.1"/>
</dbReference>
<feature type="transmembrane region" description="Helical" evidence="2">
    <location>
        <begin position="117"/>
        <end position="138"/>
    </location>
</feature>